<comment type="caution">
    <text evidence="2">The sequence shown here is derived from an EMBL/GenBank/DDBJ whole genome shotgun (WGS) entry which is preliminary data.</text>
</comment>
<feature type="chain" id="PRO_5014924295" description="Protein activator of alkane oxidation PraB" evidence="1">
    <location>
        <begin position="29"/>
        <end position="167"/>
    </location>
</feature>
<dbReference type="EMBL" id="PJRS01000046">
    <property type="protein sequence ID" value="PLR20176.1"/>
    <property type="molecule type" value="Genomic_DNA"/>
</dbReference>
<keyword evidence="1" id="KW-0732">Signal</keyword>
<name>A0A2N5D2G2_9CAUL</name>
<accession>A0A2N5D2G2</accession>
<reference evidence="2 3" key="1">
    <citation type="submission" date="2017-12" db="EMBL/GenBank/DDBJ databases">
        <title>The genome sequence of Caulobacter sp. 410.</title>
        <authorList>
            <person name="Gao J."/>
            <person name="Mao X."/>
            <person name="Sun J."/>
        </authorList>
    </citation>
    <scope>NUCLEOTIDE SEQUENCE [LARGE SCALE GENOMIC DNA]</scope>
    <source>
        <strain evidence="2 3">410</strain>
    </source>
</reference>
<dbReference type="Proteomes" id="UP000234479">
    <property type="component" value="Unassembled WGS sequence"/>
</dbReference>
<dbReference type="OrthoDB" id="9925620at2"/>
<evidence type="ECO:0000313" key="2">
    <source>
        <dbReference type="EMBL" id="PLR20176.1"/>
    </source>
</evidence>
<keyword evidence="3" id="KW-1185">Reference proteome</keyword>
<sequence length="167" mass="17570">MEEEMFRVVSGLSALVLAASLAVPSAQAQVILPNPTTFTTTGQMNAFYPGFDCQVSMTIDVPASGAGGLATVTSASALGPGSCDTVEFLDLPWQVSVGSGSRLYINGFNLRYFTGGSYTYCSPGYLDVHWQHGGVFPNNGGYYFYNGSGCTILGVMQVTSGTPIYVL</sequence>
<dbReference type="RefSeq" id="WP_101720093.1">
    <property type="nucleotide sequence ID" value="NZ_PJRS01000046.1"/>
</dbReference>
<feature type="signal peptide" evidence="1">
    <location>
        <begin position="1"/>
        <end position="28"/>
    </location>
</feature>
<protein>
    <recommendedName>
        <fullName evidence="4">Protein activator of alkane oxidation PraB</fullName>
    </recommendedName>
</protein>
<proteinExistence type="predicted"/>
<gene>
    <name evidence="2" type="ORF">SGCZBJ_22135</name>
</gene>
<evidence type="ECO:0000256" key="1">
    <source>
        <dbReference type="SAM" id="SignalP"/>
    </source>
</evidence>
<organism evidence="2 3">
    <name type="scientific">Caulobacter zeae</name>
    <dbReference type="NCBI Taxonomy" id="2055137"/>
    <lineage>
        <taxon>Bacteria</taxon>
        <taxon>Pseudomonadati</taxon>
        <taxon>Pseudomonadota</taxon>
        <taxon>Alphaproteobacteria</taxon>
        <taxon>Caulobacterales</taxon>
        <taxon>Caulobacteraceae</taxon>
        <taxon>Caulobacter</taxon>
    </lineage>
</organism>
<dbReference type="AlphaFoldDB" id="A0A2N5D2G2"/>
<evidence type="ECO:0008006" key="4">
    <source>
        <dbReference type="Google" id="ProtNLM"/>
    </source>
</evidence>
<evidence type="ECO:0000313" key="3">
    <source>
        <dbReference type="Proteomes" id="UP000234479"/>
    </source>
</evidence>